<name>A0ABS0BH40_9PSED</name>
<comment type="caution">
    <text evidence="2">The sequence shown here is derived from an EMBL/GenBank/DDBJ whole genome shotgun (WGS) entry which is preliminary data.</text>
</comment>
<gene>
    <name evidence="2" type="ORF">H8F23_11010</name>
</gene>
<keyword evidence="3" id="KW-1185">Reference proteome</keyword>
<dbReference type="EMBL" id="JACOPX010000006">
    <property type="protein sequence ID" value="MBF6033781.1"/>
    <property type="molecule type" value="Genomic_DNA"/>
</dbReference>
<reference evidence="2 3" key="1">
    <citation type="submission" date="2020-08" db="EMBL/GenBank/DDBJ databases">
        <title>Description of novel Pseudomonas species.</title>
        <authorList>
            <person name="Duman M."/>
            <person name="Mulet M."/>
            <person name="Altun S."/>
            <person name="Saticioglu I.B."/>
            <person name="Lalucat J."/>
            <person name="Garcia-Valdes E."/>
        </authorList>
    </citation>
    <scope>NUCLEOTIDE SEQUENCE [LARGE SCALE GENOMIC DNA]</scope>
    <source>
        <strain evidence="2 3">P155</strain>
    </source>
</reference>
<keyword evidence="1" id="KW-0812">Transmembrane</keyword>
<keyword evidence="1" id="KW-1133">Transmembrane helix</keyword>
<evidence type="ECO:0000313" key="2">
    <source>
        <dbReference type="EMBL" id="MBF6033781.1"/>
    </source>
</evidence>
<keyword evidence="1" id="KW-0472">Membrane</keyword>
<dbReference type="Proteomes" id="UP000722111">
    <property type="component" value="Unassembled WGS sequence"/>
</dbReference>
<feature type="transmembrane region" description="Helical" evidence="1">
    <location>
        <begin position="215"/>
        <end position="240"/>
    </location>
</feature>
<evidence type="ECO:0000313" key="3">
    <source>
        <dbReference type="Proteomes" id="UP000722111"/>
    </source>
</evidence>
<accession>A0ABS0BH40</accession>
<proteinExistence type="predicted"/>
<organism evidence="2 3">
    <name type="scientific">Pseudomonas neuropathica</name>
    <dbReference type="NCBI Taxonomy" id="2730425"/>
    <lineage>
        <taxon>Bacteria</taxon>
        <taxon>Pseudomonadati</taxon>
        <taxon>Pseudomonadota</taxon>
        <taxon>Gammaproteobacteria</taxon>
        <taxon>Pseudomonadales</taxon>
        <taxon>Pseudomonadaceae</taxon>
        <taxon>Pseudomonas</taxon>
    </lineage>
</organism>
<evidence type="ECO:0000256" key="1">
    <source>
        <dbReference type="SAM" id="Phobius"/>
    </source>
</evidence>
<dbReference type="RefSeq" id="WP_194934392.1">
    <property type="nucleotide sequence ID" value="NZ_JACOPX010000006.1"/>
</dbReference>
<sequence>MDKAKIKVVTVGHMPLHLNLKVVSCWVSDVFELVGEIDSFSLTCDSDYGGWGFSDRSLKKQIPEFYGADFTVALVNIPIEENWYSRLLGDNKFVFTFHQIKEILSLDNIPLENAALRVLYSYTLLYRRAGNKIPEIDAVVGFTHDETRGCIFDMNGIKSDIVESCNKPIICSACEERLRSERVATQVLNSAKKEIKKIRKHLYFRFFDFVKVRPVIALLISSVFAVTLGVIGSLVASTIYDAVKGGVDKGIVEAKK</sequence>
<protein>
    <submittedName>
        <fullName evidence="2">Uncharacterized protein</fullName>
    </submittedName>
</protein>